<keyword evidence="3" id="KW-0804">Transcription</keyword>
<keyword evidence="1" id="KW-0805">Transcription regulation</keyword>
<dbReference type="PANTHER" id="PTHR33154">
    <property type="entry name" value="TRANSCRIPTIONAL REGULATOR, ARSR FAMILY"/>
    <property type="match status" value="1"/>
</dbReference>
<dbReference type="InterPro" id="IPR011991">
    <property type="entry name" value="ArsR-like_HTH"/>
</dbReference>
<evidence type="ECO:0000313" key="5">
    <source>
        <dbReference type="EMBL" id="MPM72653.1"/>
    </source>
</evidence>
<dbReference type="EMBL" id="VSSQ01024874">
    <property type="protein sequence ID" value="MPM72653.1"/>
    <property type="molecule type" value="Genomic_DNA"/>
</dbReference>
<gene>
    <name evidence="5" type="ORF">SDC9_119629</name>
</gene>
<proteinExistence type="predicted"/>
<dbReference type="InterPro" id="IPR036390">
    <property type="entry name" value="WH_DNA-bd_sf"/>
</dbReference>
<dbReference type="AlphaFoldDB" id="A0A645C8U1"/>
<reference evidence="5" key="1">
    <citation type="submission" date="2019-08" db="EMBL/GenBank/DDBJ databases">
        <authorList>
            <person name="Kucharzyk K."/>
            <person name="Murdoch R.W."/>
            <person name="Higgins S."/>
            <person name="Loffler F."/>
        </authorList>
    </citation>
    <scope>NUCLEOTIDE SEQUENCE</scope>
</reference>
<evidence type="ECO:0000259" key="4">
    <source>
        <dbReference type="PROSITE" id="PS50987"/>
    </source>
</evidence>
<feature type="domain" description="HTH arsR-type" evidence="4">
    <location>
        <begin position="9"/>
        <end position="112"/>
    </location>
</feature>
<comment type="caution">
    <text evidence="5">The sequence shown here is derived from an EMBL/GenBank/DDBJ whole genome shotgun (WGS) entry which is preliminary data.</text>
</comment>
<dbReference type="CDD" id="cd00090">
    <property type="entry name" value="HTH_ARSR"/>
    <property type="match status" value="1"/>
</dbReference>
<dbReference type="PANTHER" id="PTHR33154:SF33">
    <property type="entry name" value="TRANSCRIPTIONAL REPRESSOR SDPR"/>
    <property type="match status" value="1"/>
</dbReference>
<dbReference type="InterPro" id="IPR001845">
    <property type="entry name" value="HTH_ArsR_DNA-bd_dom"/>
</dbReference>
<organism evidence="5">
    <name type="scientific">bioreactor metagenome</name>
    <dbReference type="NCBI Taxonomy" id="1076179"/>
    <lineage>
        <taxon>unclassified sequences</taxon>
        <taxon>metagenomes</taxon>
        <taxon>ecological metagenomes</taxon>
    </lineage>
</organism>
<dbReference type="NCBIfam" id="NF033788">
    <property type="entry name" value="HTH_metalloreg"/>
    <property type="match status" value="1"/>
</dbReference>
<evidence type="ECO:0000256" key="1">
    <source>
        <dbReference type="ARBA" id="ARBA00023015"/>
    </source>
</evidence>
<protein>
    <recommendedName>
        <fullName evidence="4">HTH arsR-type domain-containing protein</fullName>
    </recommendedName>
</protein>
<dbReference type="Gene3D" id="1.10.10.10">
    <property type="entry name" value="Winged helix-like DNA-binding domain superfamily/Winged helix DNA-binding domain"/>
    <property type="match status" value="1"/>
</dbReference>
<name>A0A645C8U1_9ZZZZ</name>
<keyword evidence="2" id="KW-0238">DNA-binding</keyword>
<evidence type="ECO:0000256" key="2">
    <source>
        <dbReference type="ARBA" id="ARBA00023125"/>
    </source>
</evidence>
<sequence>MNNNDRFNILKSDFKSCTQVLTAIGDETRQLIVIVLIGSGCSGMRVGEITSQTHLSRPAVSHHLKILKDAGIVDVRKVATMNYYYLEPSSKLMNLKKLINNIEELINDHGKE</sequence>
<dbReference type="GO" id="GO:0003677">
    <property type="term" value="F:DNA binding"/>
    <property type="evidence" value="ECO:0007669"/>
    <property type="project" value="UniProtKB-KW"/>
</dbReference>
<dbReference type="PROSITE" id="PS50987">
    <property type="entry name" value="HTH_ARSR_2"/>
    <property type="match status" value="1"/>
</dbReference>
<dbReference type="PRINTS" id="PR00778">
    <property type="entry name" value="HTHARSR"/>
</dbReference>
<dbReference type="SUPFAM" id="SSF46785">
    <property type="entry name" value="Winged helix' DNA-binding domain"/>
    <property type="match status" value="1"/>
</dbReference>
<dbReference type="InterPro" id="IPR036388">
    <property type="entry name" value="WH-like_DNA-bd_sf"/>
</dbReference>
<dbReference type="Pfam" id="PF01022">
    <property type="entry name" value="HTH_5"/>
    <property type="match status" value="1"/>
</dbReference>
<evidence type="ECO:0000256" key="3">
    <source>
        <dbReference type="ARBA" id="ARBA00023163"/>
    </source>
</evidence>
<accession>A0A645C8U1</accession>
<dbReference type="GO" id="GO:0003700">
    <property type="term" value="F:DNA-binding transcription factor activity"/>
    <property type="evidence" value="ECO:0007669"/>
    <property type="project" value="InterPro"/>
</dbReference>
<dbReference type="InterPro" id="IPR051081">
    <property type="entry name" value="HTH_MetalResp_TranReg"/>
</dbReference>
<dbReference type="SMART" id="SM00418">
    <property type="entry name" value="HTH_ARSR"/>
    <property type="match status" value="1"/>
</dbReference>